<sequence length="212" mass="24323">MEWIKKRGERIPVEKKPSKYLAHPDSFIQMHWKDHHDVAYPLTLLPKATWTALHNNKPHGAVCARCRQPRQLFLTAERLSWPRLTFGYKARTGIEEALWPMKFELGVEEPVQFSMHHDIFSAKMSVKNKSFPYSDASEADMVMRVVEDAEILTEVSWELWRSIDKETMTPVEVSMNPASRTDRPPLRGISDNARPQAPPTPPSSATKPGRAH</sequence>
<dbReference type="OrthoDB" id="3650630at2759"/>
<accession>A0A3M7B5R6</accession>
<feature type="compositionally biased region" description="Low complexity" evidence="1">
    <location>
        <begin position="203"/>
        <end position="212"/>
    </location>
</feature>
<evidence type="ECO:0000313" key="3">
    <source>
        <dbReference type="Proteomes" id="UP000270230"/>
    </source>
</evidence>
<protein>
    <submittedName>
        <fullName evidence="2">Uncharacterized protein</fullName>
    </submittedName>
</protein>
<evidence type="ECO:0000313" key="2">
    <source>
        <dbReference type="EMBL" id="RMY34998.1"/>
    </source>
</evidence>
<name>A0A3M7B5R6_HORWE</name>
<gene>
    <name evidence="2" type="ORF">D0865_14029</name>
</gene>
<dbReference type="AlphaFoldDB" id="A0A3M7B5R6"/>
<dbReference type="Proteomes" id="UP000270230">
    <property type="component" value="Unassembled WGS sequence"/>
</dbReference>
<reference evidence="2 3" key="1">
    <citation type="journal article" date="2018" name="BMC Genomics">
        <title>Genomic evidence for intraspecific hybridization in a clonal and extremely halotolerant yeast.</title>
        <authorList>
            <person name="Gostincar C."/>
            <person name="Stajich J.E."/>
            <person name="Zupancic J."/>
            <person name="Zalar P."/>
            <person name="Gunde-Cimerman N."/>
        </authorList>
    </citation>
    <scope>NUCLEOTIDE SEQUENCE [LARGE SCALE GENOMIC DNA]</scope>
    <source>
        <strain evidence="2 3">EXF-151</strain>
    </source>
</reference>
<evidence type="ECO:0000256" key="1">
    <source>
        <dbReference type="SAM" id="MobiDB-lite"/>
    </source>
</evidence>
<comment type="caution">
    <text evidence="2">The sequence shown here is derived from an EMBL/GenBank/DDBJ whole genome shotgun (WGS) entry which is preliminary data.</text>
</comment>
<feature type="region of interest" description="Disordered" evidence="1">
    <location>
        <begin position="171"/>
        <end position="212"/>
    </location>
</feature>
<organism evidence="2 3">
    <name type="scientific">Hortaea werneckii</name>
    <name type="common">Black yeast</name>
    <name type="synonym">Cladosporium werneckii</name>
    <dbReference type="NCBI Taxonomy" id="91943"/>
    <lineage>
        <taxon>Eukaryota</taxon>
        <taxon>Fungi</taxon>
        <taxon>Dikarya</taxon>
        <taxon>Ascomycota</taxon>
        <taxon>Pezizomycotina</taxon>
        <taxon>Dothideomycetes</taxon>
        <taxon>Dothideomycetidae</taxon>
        <taxon>Mycosphaerellales</taxon>
        <taxon>Teratosphaeriaceae</taxon>
        <taxon>Hortaea</taxon>
    </lineage>
</organism>
<proteinExistence type="predicted"/>
<dbReference type="EMBL" id="QWIN01001920">
    <property type="protein sequence ID" value="RMY34998.1"/>
    <property type="molecule type" value="Genomic_DNA"/>
</dbReference>